<dbReference type="Gene3D" id="2.130.10.10">
    <property type="entry name" value="YVTN repeat-like/Quinoprotein amine dehydrogenase"/>
    <property type="match status" value="1"/>
</dbReference>
<dbReference type="InterPro" id="IPR036047">
    <property type="entry name" value="F-box-like_dom_sf"/>
</dbReference>
<dbReference type="PANTHER" id="PTHR19855">
    <property type="entry name" value="WD40 REPEAT PROTEIN 12, 37"/>
    <property type="match status" value="1"/>
</dbReference>
<dbReference type="SUPFAM" id="SSF50978">
    <property type="entry name" value="WD40 repeat-like"/>
    <property type="match status" value="1"/>
</dbReference>
<comment type="caution">
    <text evidence="2">The sequence shown here is derived from an EMBL/GenBank/DDBJ whole genome shotgun (WGS) entry which is preliminary data.</text>
</comment>
<dbReference type="EMBL" id="JAUJYO010000010">
    <property type="protein sequence ID" value="KAK1306812.1"/>
    <property type="molecule type" value="Genomic_DNA"/>
</dbReference>
<evidence type="ECO:0000313" key="3">
    <source>
        <dbReference type="Proteomes" id="UP001180020"/>
    </source>
</evidence>
<reference evidence="2" key="1">
    <citation type="journal article" date="2023" name="Nat. Commun.">
        <title>Diploid and tetraploid genomes of Acorus and the evolution of monocots.</title>
        <authorList>
            <person name="Ma L."/>
            <person name="Liu K.W."/>
            <person name="Li Z."/>
            <person name="Hsiao Y.Y."/>
            <person name="Qi Y."/>
            <person name="Fu T."/>
            <person name="Tang G.D."/>
            <person name="Zhang D."/>
            <person name="Sun W.H."/>
            <person name="Liu D.K."/>
            <person name="Li Y."/>
            <person name="Chen G.Z."/>
            <person name="Liu X.D."/>
            <person name="Liao X.Y."/>
            <person name="Jiang Y.T."/>
            <person name="Yu X."/>
            <person name="Hao Y."/>
            <person name="Huang J."/>
            <person name="Zhao X.W."/>
            <person name="Ke S."/>
            <person name="Chen Y.Y."/>
            <person name="Wu W.L."/>
            <person name="Hsu J.L."/>
            <person name="Lin Y.F."/>
            <person name="Huang M.D."/>
            <person name="Li C.Y."/>
            <person name="Huang L."/>
            <person name="Wang Z.W."/>
            <person name="Zhao X."/>
            <person name="Zhong W.Y."/>
            <person name="Peng D.H."/>
            <person name="Ahmad S."/>
            <person name="Lan S."/>
            <person name="Zhang J.S."/>
            <person name="Tsai W.C."/>
            <person name="Van de Peer Y."/>
            <person name="Liu Z.J."/>
        </authorList>
    </citation>
    <scope>NUCLEOTIDE SEQUENCE</scope>
    <source>
        <strain evidence="2">CP</strain>
    </source>
</reference>
<dbReference type="SUPFAM" id="SSF81383">
    <property type="entry name" value="F-box domain"/>
    <property type="match status" value="1"/>
</dbReference>
<feature type="region of interest" description="Disordered" evidence="1">
    <location>
        <begin position="1"/>
        <end position="33"/>
    </location>
</feature>
<dbReference type="AlphaFoldDB" id="A0AAV9E139"/>
<evidence type="ECO:0000313" key="2">
    <source>
        <dbReference type="EMBL" id="KAK1306812.1"/>
    </source>
</evidence>
<dbReference type="InterPro" id="IPR015943">
    <property type="entry name" value="WD40/YVTN_repeat-like_dom_sf"/>
</dbReference>
<organism evidence="2 3">
    <name type="scientific">Acorus calamus</name>
    <name type="common">Sweet flag</name>
    <dbReference type="NCBI Taxonomy" id="4465"/>
    <lineage>
        <taxon>Eukaryota</taxon>
        <taxon>Viridiplantae</taxon>
        <taxon>Streptophyta</taxon>
        <taxon>Embryophyta</taxon>
        <taxon>Tracheophyta</taxon>
        <taxon>Spermatophyta</taxon>
        <taxon>Magnoliopsida</taxon>
        <taxon>Liliopsida</taxon>
        <taxon>Acoraceae</taxon>
        <taxon>Acorus</taxon>
    </lineage>
</organism>
<proteinExistence type="predicted"/>
<dbReference type="Proteomes" id="UP001180020">
    <property type="component" value="Unassembled WGS sequence"/>
</dbReference>
<protein>
    <submittedName>
        <fullName evidence="2">Transcriptional regulator STERILE APETALA</fullName>
    </submittedName>
</protein>
<accession>A0AAV9E139</accession>
<sequence>MSASSSRGGGGGDREAPPPPSSSRMRGAGDGGAGGVWPEHFVEAVATRIATDSAASSGRLSAATALANLFQVCTTWRNVSRSELLWRDLARRIWGRDVLRCATWHEEYILCHRTARNFYARRAVYTPLQVVDAADGDADAAALACRCLAISDNHLACGFLDGSVRVFGFHPTRHVSTFYPHEPRDRLGRFSQSVSGAALVGPNKLVFASMDGDVHVAVIDEPSTPARRAHIGNVVEDGPMLSFSGSDRYWVGLYAGVPGRALHVWDGVTEALTYIGGSLTDLDSVAGWHALNDPNESVGRVRVSARGPRHYACACTRRAVEVYDLEEPGVVVHGEEARRGGTWWVDAMDVWVERVLTVDGRGLARVRRVVGMVEVRRFVVRGGGGVGMEQRVVGCMNGGYVVTCAGGAVRVWDAERGVVLYGFRERVGEVVCAAADDGHVAVCSAETGLHLWSF</sequence>
<dbReference type="InterPro" id="IPR036322">
    <property type="entry name" value="WD40_repeat_dom_sf"/>
</dbReference>
<gene>
    <name evidence="2" type="primary">SAP</name>
    <name evidence="2" type="ORF">QJS10_CPA10g01819</name>
</gene>
<name>A0AAV9E139_ACOCL</name>
<keyword evidence="3" id="KW-1185">Reference proteome</keyword>
<evidence type="ECO:0000256" key="1">
    <source>
        <dbReference type="SAM" id="MobiDB-lite"/>
    </source>
</evidence>
<dbReference type="PANTHER" id="PTHR19855:SF31">
    <property type="entry name" value="TRANSCRIPTIONAL REGULATOR STERILE APETALA"/>
    <property type="match status" value="1"/>
</dbReference>
<reference evidence="2" key="2">
    <citation type="submission" date="2023-06" db="EMBL/GenBank/DDBJ databases">
        <authorList>
            <person name="Ma L."/>
            <person name="Liu K.-W."/>
            <person name="Li Z."/>
            <person name="Hsiao Y.-Y."/>
            <person name="Qi Y."/>
            <person name="Fu T."/>
            <person name="Tang G."/>
            <person name="Zhang D."/>
            <person name="Sun W.-H."/>
            <person name="Liu D.-K."/>
            <person name="Li Y."/>
            <person name="Chen G.-Z."/>
            <person name="Liu X.-D."/>
            <person name="Liao X.-Y."/>
            <person name="Jiang Y.-T."/>
            <person name="Yu X."/>
            <person name="Hao Y."/>
            <person name="Huang J."/>
            <person name="Zhao X.-W."/>
            <person name="Ke S."/>
            <person name="Chen Y.-Y."/>
            <person name="Wu W.-L."/>
            <person name="Hsu J.-L."/>
            <person name="Lin Y.-F."/>
            <person name="Huang M.-D."/>
            <person name="Li C.-Y."/>
            <person name="Huang L."/>
            <person name="Wang Z.-W."/>
            <person name="Zhao X."/>
            <person name="Zhong W.-Y."/>
            <person name="Peng D.-H."/>
            <person name="Ahmad S."/>
            <person name="Lan S."/>
            <person name="Zhang J.-S."/>
            <person name="Tsai W.-C."/>
            <person name="Van De Peer Y."/>
            <person name="Liu Z.-J."/>
        </authorList>
    </citation>
    <scope>NUCLEOTIDE SEQUENCE</scope>
    <source>
        <strain evidence="2">CP</strain>
        <tissue evidence="2">Leaves</tissue>
    </source>
</reference>